<proteinExistence type="inferred from homology"/>
<dbReference type="AlphaFoldDB" id="A0A3L6KTX8"/>
<dbReference type="PROSITE" id="PS50896">
    <property type="entry name" value="LISH"/>
    <property type="match status" value="1"/>
</dbReference>
<keyword evidence="2" id="KW-0508">mRNA splicing</keyword>
<name>A0A3L6KTX8_9TRYP</name>
<gene>
    <name evidence="4" type="ORF">DPX39_110018400</name>
</gene>
<dbReference type="SUPFAM" id="SSF50978">
    <property type="entry name" value="WD40 repeat-like"/>
    <property type="match status" value="1"/>
</dbReference>
<dbReference type="PANTHER" id="PTHR22848">
    <property type="entry name" value="WD40 REPEAT PROTEIN"/>
    <property type="match status" value="1"/>
</dbReference>
<dbReference type="EMBL" id="QSBY01000011">
    <property type="protein sequence ID" value="RHW67852.1"/>
    <property type="molecule type" value="Genomic_DNA"/>
</dbReference>
<evidence type="ECO:0000256" key="1">
    <source>
        <dbReference type="ARBA" id="ARBA00022664"/>
    </source>
</evidence>
<comment type="caution">
    <text evidence="4">The sequence shown here is derived from an EMBL/GenBank/DDBJ whole genome shotgun (WGS) entry which is preliminary data.</text>
</comment>
<dbReference type="InterPro" id="IPR045184">
    <property type="entry name" value="SMU1"/>
</dbReference>
<accession>A0A3L6KTX8</accession>
<protein>
    <submittedName>
        <fullName evidence="4">WD domain</fullName>
    </submittedName>
</protein>
<dbReference type="InterPro" id="IPR006594">
    <property type="entry name" value="LisH"/>
</dbReference>
<comment type="similarity">
    <text evidence="3">Belongs to the WD repeat SMU1 family.</text>
</comment>
<dbReference type="SMART" id="SM00320">
    <property type="entry name" value="WD40"/>
    <property type="match status" value="3"/>
</dbReference>
<evidence type="ECO:0000313" key="4">
    <source>
        <dbReference type="EMBL" id="RHW67852.1"/>
    </source>
</evidence>
<dbReference type="GO" id="GO:0000398">
    <property type="term" value="P:mRNA splicing, via spliceosome"/>
    <property type="evidence" value="ECO:0007669"/>
    <property type="project" value="InterPro"/>
</dbReference>
<reference evidence="4 5" key="1">
    <citation type="submission" date="2018-09" db="EMBL/GenBank/DDBJ databases">
        <title>whole genome sequence of T. equiperdum IVM-t1 strain.</title>
        <authorList>
            <person name="Suganuma K."/>
        </authorList>
    </citation>
    <scope>NUCLEOTIDE SEQUENCE [LARGE SCALE GENOMIC DNA]</scope>
    <source>
        <strain evidence="4 5">IVM-t1</strain>
    </source>
</reference>
<dbReference type="Gene3D" id="2.130.10.10">
    <property type="entry name" value="YVTN repeat-like/Quinoprotein amine dehydrogenase"/>
    <property type="match status" value="1"/>
</dbReference>
<evidence type="ECO:0000313" key="5">
    <source>
        <dbReference type="Proteomes" id="UP000266743"/>
    </source>
</evidence>
<dbReference type="InterPro" id="IPR036322">
    <property type="entry name" value="WD40_repeat_dom_sf"/>
</dbReference>
<sequence>MGDSVIPHHTVVQCIYSFLKAHGYKNSLLALQSESRVPYNTIDVVEIDEASKDTPCVNPKSLERAVLGGKWDVVLHNYVDTLLLPEEIVFALYELIFEELLALGGFVHAARALFTSSPVFANMKRSSGARYARLERMLASFKNENINDVGTGGTEVVPRHLMEKREALLKTLQEAITWNEEPYDGALPAALCRMFSNDGRIGGPPSQQSTMAKGNDAVSVGDASAVCAPTTFLRYPLCCPKKLKSQTLPGDGRPSACIVTPLSRSGGEQRKFTALVVGTTDGVVNILDAESASPVEGSVKHTDEVLSVTVDAGADGGVAWVAVGYRDGWVKIYNTETRKLVRRFTQVHSGGVTSVVFTGSRAPELFGHRTHLVSGSYDGSVQLLNILSGVSLQRIGDAHHSKYVLSLCGICSESSEDYHVVSAGNDGVLCFWSFSEEKIQRVGHPRALTTIHAALRDDIPTRLLPIDDSGTTKEILVLTRGQWALVLSTCFTNNSAEPLVLTLHCTIYTPRPMFGGCLRVVNTPAQPEPMLTVFLTDRSGTIILYNIEMRWRGSTTVGTTKEFRPVDESSIVVIEHGKTVETLNVAYVPGKLDNLLAYSPSIPAMYLLRGKQRREVDLKCSH</sequence>
<evidence type="ECO:0000256" key="3">
    <source>
        <dbReference type="ARBA" id="ARBA00025801"/>
    </source>
</evidence>
<evidence type="ECO:0000256" key="2">
    <source>
        <dbReference type="ARBA" id="ARBA00023187"/>
    </source>
</evidence>
<dbReference type="InterPro" id="IPR001680">
    <property type="entry name" value="WD40_rpt"/>
</dbReference>
<dbReference type="Proteomes" id="UP000266743">
    <property type="component" value="Chromosome 11"/>
</dbReference>
<keyword evidence="1" id="KW-0507">mRNA processing</keyword>
<organism evidence="4 5">
    <name type="scientific">Trypanosoma brucei equiperdum</name>
    <dbReference type="NCBI Taxonomy" id="630700"/>
    <lineage>
        <taxon>Eukaryota</taxon>
        <taxon>Discoba</taxon>
        <taxon>Euglenozoa</taxon>
        <taxon>Kinetoplastea</taxon>
        <taxon>Metakinetoplastina</taxon>
        <taxon>Trypanosomatida</taxon>
        <taxon>Trypanosomatidae</taxon>
        <taxon>Trypanosoma</taxon>
    </lineage>
</organism>
<dbReference type="InterPro" id="IPR015943">
    <property type="entry name" value="WD40/YVTN_repeat-like_dom_sf"/>
</dbReference>